<evidence type="ECO:0000256" key="1">
    <source>
        <dbReference type="ARBA" id="ARBA00023125"/>
    </source>
</evidence>
<comment type="caution">
    <text evidence="4">The sequence shown here is derived from an EMBL/GenBank/DDBJ whole genome shotgun (WGS) entry which is preliminary data.</text>
</comment>
<dbReference type="PROSITE" id="PS50977">
    <property type="entry name" value="HTH_TETR_2"/>
    <property type="match status" value="1"/>
</dbReference>
<evidence type="ECO:0000313" key="4">
    <source>
        <dbReference type="EMBL" id="MCC0175375.1"/>
    </source>
</evidence>
<dbReference type="InterPro" id="IPR050109">
    <property type="entry name" value="HTH-type_TetR-like_transc_reg"/>
</dbReference>
<evidence type="ECO:0000313" key="5">
    <source>
        <dbReference type="Proteomes" id="UP000729733"/>
    </source>
</evidence>
<dbReference type="InterPro" id="IPR041669">
    <property type="entry name" value="TetR_C_15"/>
</dbReference>
<evidence type="ECO:0000259" key="3">
    <source>
        <dbReference type="PROSITE" id="PS50977"/>
    </source>
</evidence>
<dbReference type="GO" id="GO:0003700">
    <property type="term" value="F:DNA-binding transcription factor activity"/>
    <property type="evidence" value="ECO:0007669"/>
    <property type="project" value="TreeGrafter"/>
</dbReference>
<gene>
    <name evidence="4" type="ORF">I4641_00070</name>
</gene>
<dbReference type="Proteomes" id="UP000729733">
    <property type="component" value="Unassembled WGS sequence"/>
</dbReference>
<dbReference type="PRINTS" id="PR00455">
    <property type="entry name" value="HTHTETR"/>
</dbReference>
<dbReference type="EMBL" id="JADWDC010000001">
    <property type="protein sequence ID" value="MCC0175375.1"/>
    <property type="molecule type" value="Genomic_DNA"/>
</dbReference>
<dbReference type="Gene3D" id="1.10.357.10">
    <property type="entry name" value="Tetracycline Repressor, domain 2"/>
    <property type="match status" value="1"/>
</dbReference>
<dbReference type="AlphaFoldDB" id="A0A964FDB5"/>
<dbReference type="PANTHER" id="PTHR30055">
    <property type="entry name" value="HTH-TYPE TRANSCRIPTIONAL REGULATOR RUTR"/>
    <property type="match status" value="1"/>
</dbReference>
<name>A0A964FDB5_9CYAN</name>
<evidence type="ECO:0000256" key="2">
    <source>
        <dbReference type="PROSITE-ProRule" id="PRU00335"/>
    </source>
</evidence>
<dbReference type="Pfam" id="PF00440">
    <property type="entry name" value="TetR_N"/>
    <property type="match status" value="1"/>
</dbReference>
<keyword evidence="1 2" id="KW-0238">DNA-binding</keyword>
<protein>
    <submittedName>
        <fullName evidence="4">TetR/AcrR family transcriptional regulator</fullName>
    </submittedName>
</protein>
<keyword evidence="5" id="KW-1185">Reference proteome</keyword>
<sequence>MNTKKKSLRRQPQQQRSQERVEKILDAAAIVFDEVGFEAATTHEIASRANTAIGSLYQFFPNKLAIFNALELRHVDRVYVIWERLLRPEIFSLPFADFIHTLIREFQKLFEQPTSKIVFSQFFTSPAIFKNIDTSFTQEAIQFIAKLFKTRNPKLSNKRSQLLGEICVHGINTLILLALRSDRSHSQEIFSEIEILLKKYLENDLGDDAIDRNIQPIDRLADLYQLTSRQSLILSYAANASEITIQNCEAMFDNVSRRTLQRDLKVLIQHQLLFPQGNTDRRCYCFNQKLTSDN</sequence>
<organism evidence="4 5">
    <name type="scientific">Waterburya agarophytonicola KI4</name>
    <dbReference type="NCBI Taxonomy" id="2874699"/>
    <lineage>
        <taxon>Bacteria</taxon>
        <taxon>Bacillati</taxon>
        <taxon>Cyanobacteriota</taxon>
        <taxon>Cyanophyceae</taxon>
        <taxon>Pleurocapsales</taxon>
        <taxon>Hyellaceae</taxon>
        <taxon>Waterburya</taxon>
        <taxon>Waterburya agarophytonicola</taxon>
    </lineage>
</organism>
<dbReference type="InterPro" id="IPR001647">
    <property type="entry name" value="HTH_TetR"/>
</dbReference>
<dbReference type="SUPFAM" id="SSF46689">
    <property type="entry name" value="Homeodomain-like"/>
    <property type="match status" value="1"/>
</dbReference>
<dbReference type="PANTHER" id="PTHR30055:SF226">
    <property type="entry name" value="HTH-TYPE TRANSCRIPTIONAL REGULATOR PKSA"/>
    <property type="match status" value="1"/>
</dbReference>
<proteinExistence type="predicted"/>
<dbReference type="RefSeq" id="WP_229638375.1">
    <property type="nucleotide sequence ID" value="NZ_JADWDC010000001.1"/>
</dbReference>
<dbReference type="GO" id="GO:0000976">
    <property type="term" value="F:transcription cis-regulatory region binding"/>
    <property type="evidence" value="ECO:0007669"/>
    <property type="project" value="TreeGrafter"/>
</dbReference>
<feature type="DNA-binding region" description="H-T-H motif" evidence="2">
    <location>
        <begin position="41"/>
        <end position="60"/>
    </location>
</feature>
<accession>A0A964FDB5</accession>
<reference evidence="4" key="1">
    <citation type="journal article" date="2021" name="Antonie Van Leeuwenhoek">
        <title>Draft genome and description of Waterburya agarophytonicola gen. nov. sp. nov. (Pleurocapsales, Cyanobacteria): a seaweed symbiont.</title>
        <authorList>
            <person name="Bonthond G."/>
            <person name="Shalygin S."/>
            <person name="Bayer T."/>
            <person name="Weinberger F."/>
        </authorList>
    </citation>
    <scope>NUCLEOTIDE SEQUENCE</scope>
    <source>
        <strain evidence="4">KI4</strain>
    </source>
</reference>
<dbReference type="Pfam" id="PF17918">
    <property type="entry name" value="TetR_C_15"/>
    <property type="match status" value="1"/>
</dbReference>
<feature type="domain" description="HTH tetR-type" evidence="3">
    <location>
        <begin position="18"/>
        <end position="78"/>
    </location>
</feature>
<dbReference type="InterPro" id="IPR009057">
    <property type="entry name" value="Homeodomain-like_sf"/>
</dbReference>